<proteinExistence type="predicted"/>
<dbReference type="OrthoDB" id="3636760at2"/>
<keyword evidence="1" id="KW-0732">Signal</keyword>
<feature type="signal peptide" evidence="1">
    <location>
        <begin position="1"/>
        <end position="23"/>
    </location>
</feature>
<evidence type="ECO:0000256" key="1">
    <source>
        <dbReference type="SAM" id="SignalP"/>
    </source>
</evidence>
<protein>
    <recommendedName>
        <fullName evidence="4">PBP domain-containing protein</fullName>
    </recommendedName>
</protein>
<evidence type="ECO:0000313" key="2">
    <source>
        <dbReference type="EMBL" id="RFA07571.1"/>
    </source>
</evidence>
<dbReference type="RefSeq" id="WP_116284109.1">
    <property type="nucleotide sequence ID" value="NZ_NBXA01000026.1"/>
</dbReference>
<gene>
    <name evidence="2" type="ORF">B7R21_15400</name>
</gene>
<dbReference type="AlphaFoldDB" id="A0A3E0VCV1"/>
<sequence length="360" mass="36097">MKITKVVAVCAAVGVAVAGIAFAAPAYADPVSNSYSLVGSDTLQDAANALANGTTVTGASVRVTASGNSIGSFDAFGSDSIQTKGSGTYFARPAGSGDGVKALSRSIDGAPFSVSGNSTPARAITGLVDIARSSSGPGAAANTSGVLQYFQFGRDALSYAYNGTGIDQLTKAQLTAIYNCSLTTVNGTAVTPVLPQAASGTRKFFLSAIGITTPGSCVVQRGDAENDGTVLVNAGELIPFSVASWVAQSNGAAQDRTGTARLGSAEGSVVPFTGADGSFVPNPTYYADTTFGRDTYVVVEAARVNPSSPKYDPALAALIDPTKSKSLTNFGSGPSTSGAVKTKFGFLAPSTTVSIRANAS</sequence>
<comment type="caution">
    <text evidence="2">The sequence shown here is derived from an EMBL/GenBank/DDBJ whole genome shotgun (WGS) entry which is preliminary data.</text>
</comment>
<evidence type="ECO:0000313" key="3">
    <source>
        <dbReference type="Proteomes" id="UP000256709"/>
    </source>
</evidence>
<dbReference type="Gene3D" id="3.40.190.10">
    <property type="entry name" value="Periplasmic binding protein-like II"/>
    <property type="match status" value="1"/>
</dbReference>
<dbReference type="SUPFAM" id="SSF53850">
    <property type="entry name" value="Periplasmic binding protein-like II"/>
    <property type="match status" value="1"/>
</dbReference>
<evidence type="ECO:0008006" key="4">
    <source>
        <dbReference type="Google" id="ProtNLM"/>
    </source>
</evidence>
<name>A0A3E0VCV1_9MICO</name>
<accession>A0A3E0VCV1</accession>
<feature type="chain" id="PRO_5017534263" description="PBP domain-containing protein" evidence="1">
    <location>
        <begin position="24"/>
        <end position="360"/>
    </location>
</feature>
<organism evidence="2 3">
    <name type="scientific">Subtercola boreus</name>
    <dbReference type="NCBI Taxonomy" id="120213"/>
    <lineage>
        <taxon>Bacteria</taxon>
        <taxon>Bacillati</taxon>
        <taxon>Actinomycetota</taxon>
        <taxon>Actinomycetes</taxon>
        <taxon>Micrococcales</taxon>
        <taxon>Microbacteriaceae</taxon>
        <taxon>Subtercola</taxon>
    </lineage>
</organism>
<reference evidence="2 3" key="1">
    <citation type="submission" date="2017-04" db="EMBL/GenBank/DDBJ databases">
        <title>Comparative genome analysis of Subtercola boreus.</title>
        <authorList>
            <person name="Cho Y.-J."/>
            <person name="Cho A."/>
            <person name="Kim O.-S."/>
            <person name="Lee J.-I."/>
        </authorList>
    </citation>
    <scope>NUCLEOTIDE SEQUENCE [LARGE SCALE GENOMIC DNA]</scope>
    <source>
        <strain evidence="2 3">P27444</strain>
    </source>
</reference>
<dbReference type="Proteomes" id="UP000256709">
    <property type="component" value="Unassembled WGS sequence"/>
</dbReference>
<dbReference type="EMBL" id="NBXA01000026">
    <property type="protein sequence ID" value="RFA07571.1"/>
    <property type="molecule type" value="Genomic_DNA"/>
</dbReference>